<dbReference type="GO" id="GO:0000287">
    <property type="term" value="F:magnesium ion binding"/>
    <property type="evidence" value="ECO:0007669"/>
    <property type="project" value="InterPro"/>
</dbReference>
<dbReference type="InterPro" id="IPR001906">
    <property type="entry name" value="Terpene_synth_N"/>
</dbReference>
<feature type="domain" description="Terpene synthase metal-binding" evidence="6">
    <location>
        <begin position="155"/>
        <end position="402"/>
    </location>
</feature>
<dbReference type="GO" id="GO:0010333">
    <property type="term" value="F:terpene synthase activity"/>
    <property type="evidence" value="ECO:0007669"/>
    <property type="project" value="InterPro"/>
</dbReference>
<name>A0AA86T060_9FABA</name>
<evidence type="ECO:0000313" key="8">
    <source>
        <dbReference type="Proteomes" id="UP001189624"/>
    </source>
</evidence>
<dbReference type="PANTHER" id="PTHR31225:SF98">
    <property type="entry name" value="TERPENE SYNTHASE 9-RELATED"/>
    <property type="match status" value="1"/>
</dbReference>
<dbReference type="Pfam" id="PF01397">
    <property type="entry name" value="Terpene_synth"/>
    <property type="match status" value="1"/>
</dbReference>
<dbReference type="GO" id="GO:0016114">
    <property type="term" value="P:terpenoid biosynthetic process"/>
    <property type="evidence" value="ECO:0007669"/>
    <property type="project" value="InterPro"/>
</dbReference>
<sequence>MINRKDMEPRSLLELIDDIQRLGLHYKFEDDINNALHRIVSTQNLKDESQKKSLHETALLFRLLRQHGFDVSQDADVFDSFKDEEGKFKAEISHDVEGMLSLYEASYLSFEGESVWEGNAFSRTCLMNLIKEGIDKEVGEEVRHVLEGLPLWWMDLGLTTKLNFARDRFVESFYWSVGMEPELIFANYREELTKVGKLITIVDDMYMMSTVLWMSWSSSQMLSKVAYLSSRWDVNAMNTLPDYMMLCFLALYNTVNGMAYDIFKERGIKCLPYLTKAWSDLCKSYLQEAKWYYNKVIPPLNEFLDNGWISSSGGVLLTHSFFLVTPDHDITEQSLHSLANYHDLLRSSMTILRLCNDWGTSSDEIERGEISSSILSYMHETGFSEEKARLHYKTLIEKEWRKLNKYQVMNSTFSKSFVKVCINHARTAHYTYQIGDGFGRQDAVSKNRIQCLLIDPIRVNVA</sequence>
<feature type="domain" description="Terpene synthase N-terminal" evidence="5">
    <location>
        <begin position="8"/>
        <end position="146"/>
    </location>
</feature>
<accession>A0AA86T060</accession>
<evidence type="ECO:0000259" key="5">
    <source>
        <dbReference type="Pfam" id="PF01397"/>
    </source>
</evidence>
<dbReference type="SUPFAM" id="SSF48239">
    <property type="entry name" value="Terpenoid cyclases/Protein prenyltransferases"/>
    <property type="match status" value="1"/>
</dbReference>
<dbReference type="InterPro" id="IPR050148">
    <property type="entry name" value="Terpene_synthase-like"/>
</dbReference>
<dbReference type="Gramene" id="rna-AYBTSS11_LOCUS18902">
    <property type="protein sequence ID" value="CAJ1961782.1"/>
    <property type="gene ID" value="gene-AYBTSS11_LOCUS18902"/>
</dbReference>
<dbReference type="InterPro" id="IPR034741">
    <property type="entry name" value="Terpene_cyclase-like_1_C"/>
</dbReference>
<evidence type="ECO:0000256" key="1">
    <source>
        <dbReference type="ARBA" id="ARBA00001946"/>
    </source>
</evidence>
<keyword evidence="4" id="KW-0456">Lyase</keyword>
<dbReference type="Proteomes" id="UP001189624">
    <property type="component" value="Chromosome 6"/>
</dbReference>
<keyword evidence="2" id="KW-0479">Metal-binding</keyword>
<dbReference type="Pfam" id="PF03936">
    <property type="entry name" value="Terpene_synth_C"/>
    <property type="match status" value="1"/>
</dbReference>
<dbReference type="InterPro" id="IPR005630">
    <property type="entry name" value="Terpene_synthase_metal-bd"/>
</dbReference>
<dbReference type="Gene3D" id="1.10.600.10">
    <property type="entry name" value="Farnesyl Diphosphate Synthase"/>
    <property type="match status" value="1"/>
</dbReference>
<evidence type="ECO:0000256" key="4">
    <source>
        <dbReference type="ARBA" id="ARBA00023239"/>
    </source>
</evidence>
<dbReference type="InterPro" id="IPR008949">
    <property type="entry name" value="Isoprenoid_synthase_dom_sf"/>
</dbReference>
<dbReference type="InterPro" id="IPR008930">
    <property type="entry name" value="Terpenoid_cyclase/PrenylTrfase"/>
</dbReference>
<gene>
    <name evidence="7" type="ORF">AYBTSS11_LOCUS18902</name>
</gene>
<evidence type="ECO:0000256" key="3">
    <source>
        <dbReference type="ARBA" id="ARBA00022842"/>
    </source>
</evidence>
<dbReference type="SFLD" id="SFLDS00005">
    <property type="entry name" value="Isoprenoid_Synthase_Type_I"/>
    <property type="match status" value="1"/>
</dbReference>
<dbReference type="AlphaFoldDB" id="A0AA86T060"/>
<dbReference type="PANTHER" id="PTHR31225">
    <property type="entry name" value="OS04G0344100 PROTEIN-RELATED"/>
    <property type="match status" value="1"/>
</dbReference>
<evidence type="ECO:0000259" key="6">
    <source>
        <dbReference type="Pfam" id="PF03936"/>
    </source>
</evidence>
<dbReference type="EMBL" id="OY731403">
    <property type="protein sequence ID" value="CAJ1961782.1"/>
    <property type="molecule type" value="Genomic_DNA"/>
</dbReference>
<dbReference type="SUPFAM" id="SSF48576">
    <property type="entry name" value="Terpenoid synthases"/>
    <property type="match status" value="1"/>
</dbReference>
<proteinExistence type="predicted"/>
<reference evidence="7" key="1">
    <citation type="submission" date="2023-10" db="EMBL/GenBank/DDBJ databases">
        <authorList>
            <person name="Domelevo Entfellner J.-B."/>
        </authorList>
    </citation>
    <scope>NUCLEOTIDE SEQUENCE</scope>
</reference>
<comment type="cofactor">
    <cofactor evidence="1">
        <name>Mg(2+)</name>
        <dbReference type="ChEBI" id="CHEBI:18420"/>
    </cofactor>
</comment>
<evidence type="ECO:0000313" key="7">
    <source>
        <dbReference type="EMBL" id="CAJ1961782.1"/>
    </source>
</evidence>
<organism evidence="7 8">
    <name type="scientific">Sphenostylis stenocarpa</name>
    <dbReference type="NCBI Taxonomy" id="92480"/>
    <lineage>
        <taxon>Eukaryota</taxon>
        <taxon>Viridiplantae</taxon>
        <taxon>Streptophyta</taxon>
        <taxon>Embryophyta</taxon>
        <taxon>Tracheophyta</taxon>
        <taxon>Spermatophyta</taxon>
        <taxon>Magnoliopsida</taxon>
        <taxon>eudicotyledons</taxon>
        <taxon>Gunneridae</taxon>
        <taxon>Pentapetalae</taxon>
        <taxon>rosids</taxon>
        <taxon>fabids</taxon>
        <taxon>Fabales</taxon>
        <taxon>Fabaceae</taxon>
        <taxon>Papilionoideae</taxon>
        <taxon>50 kb inversion clade</taxon>
        <taxon>NPAAA clade</taxon>
        <taxon>indigoferoid/millettioid clade</taxon>
        <taxon>Phaseoleae</taxon>
        <taxon>Sphenostylis</taxon>
    </lineage>
</organism>
<keyword evidence="3" id="KW-0460">Magnesium</keyword>
<dbReference type="SFLD" id="SFLDG01019">
    <property type="entry name" value="Terpene_Cyclase_Like_1_C_Termi"/>
    <property type="match status" value="1"/>
</dbReference>
<evidence type="ECO:0000256" key="2">
    <source>
        <dbReference type="ARBA" id="ARBA00022723"/>
    </source>
</evidence>
<protein>
    <submittedName>
        <fullName evidence="7">Uncharacterized protein</fullName>
    </submittedName>
</protein>
<keyword evidence="8" id="KW-1185">Reference proteome</keyword>